<keyword evidence="6" id="KW-0325">Glycoprotein</keyword>
<dbReference type="AlphaFoldDB" id="A0A9P7H451"/>
<keyword evidence="9" id="KW-0961">Cell wall biogenesis/degradation</keyword>
<keyword evidence="10" id="KW-0624">Polysaccharide degradation</keyword>
<dbReference type="GO" id="GO:0046557">
    <property type="term" value="F:glucan endo-1,6-beta-glucosidase activity"/>
    <property type="evidence" value="ECO:0007669"/>
    <property type="project" value="UniProtKB-EC"/>
</dbReference>
<evidence type="ECO:0000256" key="5">
    <source>
        <dbReference type="ARBA" id="ARBA00022801"/>
    </source>
</evidence>
<gene>
    <name evidence="20" type="ORF">KAF25_010856</name>
</gene>
<evidence type="ECO:0000256" key="3">
    <source>
        <dbReference type="ARBA" id="ARBA00022525"/>
    </source>
</evidence>
<organism evidence="20 21">
    <name type="scientific">Fusarium avenaceum</name>
    <dbReference type="NCBI Taxonomy" id="40199"/>
    <lineage>
        <taxon>Eukaryota</taxon>
        <taxon>Fungi</taxon>
        <taxon>Dikarya</taxon>
        <taxon>Ascomycota</taxon>
        <taxon>Pezizomycotina</taxon>
        <taxon>Sordariomycetes</taxon>
        <taxon>Hypocreomycetidae</taxon>
        <taxon>Hypocreales</taxon>
        <taxon>Nectriaceae</taxon>
        <taxon>Fusarium</taxon>
        <taxon>Fusarium tricinctum species complex</taxon>
    </lineage>
</organism>
<evidence type="ECO:0000256" key="18">
    <source>
        <dbReference type="SAM" id="SignalP"/>
    </source>
</evidence>
<dbReference type="EMBL" id="JAGPUO010000014">
    <property type="protein sequence ID" value="KAG5658675.1"/>
    <property type="molecule type" value="Genomic_DNA"/>
</dbReference>
<keyword evidence="8 17" id="KW-0326">Glycosidase</keyword>
<protein>
    <recommendedName>
        <fullName evidence="13">glucan endo-1,6-beta-glucosidase</fullName>
        <ecNumber evidence="13">3.2.1.75</ecNumber>
    </recommendedName>
    <alternativeName>
        <fullName evidence="15">Beta-1,6-glucanase B</fullName>
    </alternativeName>
    <alternativeName>
        <fullName evidence="14">Endo-1,6-beta-D-glucanase B</fullName>
    </alternativeName>
    <alternativeName>
        <fullName evidence="16">Endo-1,6-beta-glucanase B</fullName>
    </alternativeName>
</protein>
<dbReference type="PANTHER" id="PTHR31297:SF39">
    <property type="entry name" value="GLUCAN ENDO-1,6-BETA-GLUCOSIDASE B"/>
    <property type="match status" value="1"/>
</dbReference>
<keyword evidence="3" id="KW-0964">Secreted</keyword>
<evidence type="ECO:0000256" key="15">
    <source>
        <dbReference type="ARBA" id="ARBA00042025"/>
    </source>
</evidence>
<comment type="catalytic activity">
    <reaction evidence="11">
        <text>Random hydrolysis of (1-&gt;6)-linkages in (1-&gt;6)-beta-D-glucans.</text>
        <dbReference type="EC" id="3.2.1.75"/>
    </reaction>
</comment>
<dbReference type="GO" id="GO:0009251">
    <property type="term" value="P:glucan catabolic process"/>
    <property type="evidence" value="ECO:0007669"/>
    <property type="project" value="TreeGrafter"/>
</dbReference>
<evidence type="ECO:0000313" key="21">
    <source>
        <dbReference type="Proteomes" id="UP000782241"/>
    </source>
</evidence>
<evidence type="ECO:0000259" key="19">
    <source>
        <dbReference type="Pfam" id="PF00150"/>
    </source>
</evidence>
<dbReference type="InterPro" id="IPR001547">
    <property type="entry name" value="Glyco_hydro_5"/>
</dbReference>
<comment type="caution">
    <text evidence="20">The sequence shown here is derived from an EMBL/GenBank/DDBJ whole genome shotgun (WGS) entry which is preliminary data.</text>
</comment>
<evidence type="ECO:0000256" key="14">
    <source>
        <dbReference type="ARBA" id="ARBA00041472"/>
    </source>
</evidence>
<comment type="subcellular location">
    <subcellularLocation>
        <location evidence="1">Secreted</location>
    </subcellularLocation>
</comment>
<dbReference type="Gene3D" id="3.20.20.80">
    <property type="entry name" value="Glycosidases"/>
    <property type="match status" value="1"/>
</dbReference>
<dbReference type="GO" id="GO:0071555">
    <property type="term" value="P:cell wall organization"/>
    <property type="evidence" value="ECO:0007669"/>
    <property type="project" value="UniProtKB-KW"/>
</dbReference>
<evidence type="ECO:0000256" key="17">
    <source>
        <dbReference type="RuleBase" id="RU361153"/>
    </source>
</evidence>
<name>A0A9P7H451_9HYPO</name>
<sequence>MRATTVFGIVATLFASVNAKPHGACGCQINTDGALDDDTTKTCCKRFGGTTSFLTTSRNVRFAGEYATEIFADGDSLLSYLDDVVQKAANLGIYIIIDLHGAPGGQQEDVFTGQNAKPAGFFNQHNFGRAKKWLAWITDRIHTNPIYYSMGIIEVLNEPVSRHDKDNRYPTPGQDPGLIYQFYPAVLKAVSDTEAMLNVSDDQKLHVQFISSKWDSGDPLSTSAIADDALVAFDDHNYIGGFLNGKCDCFISILLCLLRTGHIA</sequence>
<dbReference type="SUPFAM" id="SSF51445">
    <property type="entry name" value="(Trans)glycosidases"/>
    <property type="match status" value="1"/>
</dbReference>
<evidence type="ECO:0000256" key="10">
    <source>
        <dbReference type="ARBA" id="ARBA00023326"/>
    </source>
</evidence>
<dbReference type="Pfam" id="PF00150">
    <property type="entry name" value="Cellulase"/>
    <property type="match status" value="1"/>
</dbReference>
<comment type="function">
    <text evidence="12">Beta-glucanases participate in the metabolism of beta-glucan, the main structural component of the cell wall. Acts on lutean, pustulan and 1,6-oligo-beta-D-glucosides.</text>
</comment>
<dbReference type="InterPro" id="IPR017853">
    <property type="entry name" value="GH"/>
</dbReference>
<keyword evidence="5 17" id="KW-0378">Hydrolase</keyword>
<evidence type="ECO:0000256" key="1">
    <source>
        <dbReference type="ARBA" id="ARBA00004613"/>
    </source>
</evidence>
<evidence type="ECO:0000313" key="20">
    <source>
        <dbReference type="EMBL" id="KAG5658675.1"/>
    </source>
</evidence>
<evidence type="ECO:0000256" key="4">
    <source>
        <dbReference type="ARBA" id="ARBA00022729"/>
    </source>
</evidence>
<evidence type="ECO:0000256" key="11">
    <source>
        <dbReference type="ARBA" id="ARBA00036633"/>
    </source>
</evidence>
<keyword evidence="4 18" id="KW-0732">Signal</keyword>
<evidence type="ECO:0000256" key="9">
    <source>
        <dbReference type="ARBA" id="ARBA00023316"/>
    </source>
</evidence>
<dbReference type="GO" id="GO:0004338">
    <property type="term" value="F:glucan exo-1,3-beta-glucosidase activity"/>
    <property type="evidence" value="ECO:0007669"/>
    <property type="project" value="TreeGrafter"/>
</dbReference>
<dbReference type="GO" id="GO:0009986">
    <property type="term" value="C:cell surface"/>
    <property type="evidence" value="ECO:0007669"/>
    <property type="project" value="TreeGrafter"/>
</dbReference>
<evidence type="ECO:0000256" key="7">
    <source>
        <dbReference type="ARBA" id="ARBA00023277"/>
    </source>
</evidence>
<accession>A0A9P7H451</accession>
<evidence type="ECO:0000256" key="8">
    <source>
        <dbReference type="ARBA" id="ARBA00023295"/>
    </source>
</evidence>
<feature type="chain" id="PRO_5040329935" description="glucan endo-1,6-beta-glucosidase" evidence="18">
    <location>
        <begin position="20"/>
        <end position="264"/>
    </location>
</feature>
<comment type="similarity">
    <text evidence="2 17">Belongs to the glycosyl hydrolase 5 (cellulase A) family.</text>
</comment>
<keyword evidence="7" id="KW-0119">Carbohydrate metabolism</keyword>
<evidence type="ECO:0000256" key="6">
    <source>
        <dbReference type="ARBA" id="ARBA00023180"/>
    </source>
</evidence>
<feature type="signal peptide" evidence="18">
    <location>
        <begin position="1"/>
        <end position="19"/>
    </location>
</feature>
<keyword evidence="21" id="KW-1185">Reference proteome</keyword>
<evidence type="ECO:0000256" key="2">
    <source>
        <dbReference type="ARBA" id="ARBA00005641"/>
    </source>
</evidence>
<feature type="domain" description="Glycoside hydrolase family 5" evidence="19">
    <location>
        <begin position="74"/>
        <end position="164"/>
    </location>
</feature>
<proteinExistence type="inferred from homology"/>
<evidence type="ECO:0000256" key="13">
    <source>
        <dbReference type="ARBA" id="ARBA00038935"/>
    </source>
</evidence>
<reference evidence="20" key="1">
    <citation type="submission" date="2021-04" db="EMBL/GenBank/DDBJ databases">
        <title>Draft genome of Fusarium avenaceum strain F156N33, isolated from an atmospheric sample in Virginia.</title>
        <authorList>
            <person name="Yang S."/>
            <person name="Vinatzer B.A."/>
            <person name="Coleman J."/>
        </authorList>
    </citation>
    <scope>NUCLEOTIDE SEQUENCE</scope>
    <source>
        <strain evidence="20">F156N33</strain>
    </source>
</reference>
<dbReference type="EC" id="3.2.1.75" evidence="13"/>
<dbReference type="Proteomes" id="UP000782241">
    <property type="component" value="Unassembled WGS sequence"/>
</dbReference>
<dbReference type="GO" id="GO:0005576">
    <property type="term" value="C:extracellular region"/>
    <property type="evidence" value="ECO:0007669"/>
    <property type="project" value="UniProtKB-SubCell"/>
</dbReference>
<dbReference type="InterPro" id="IPR050386">
    <property type="entry name" value="Glycosyl_hydrolase_5"/>
</dbReference>
<dbReference type="PANTHER" id="PTHR31297">
    <property type="entry name" value="GLUCAN ENDO-1,6-BETA-GLUCOSIDASE B"/>
    <property type="match status" value="1"/>
</dbReference>
<evidence type="ECO:0000256" key="16">
    <source>
        <dbReference type="ARBA" id="ARBA00043257"/>
    </source>
</evidence>
<evidence type="ECO:0000256" key="12">
    <source>
        <dbReference type="ARBA" id="ARBA00037628"/>
    </source>
</evidence>